<evidence type="ECO:0008006" key="2">
    <source>
        <dbReference type="Google" id="ProtNLM"/>
    </source>
</evidence>
<accession>A0A3G4ZQ41</accession>
<dbReference type="EMBL" id="MK071982">
    <property type="protein sequence ID" value="AYV76091.1"/>
    <property type="molecule type" value="Genomic_DNA"/>
</dbReference>
<dbReference type="SUPFAM" id="SSF55811">
    <property type="entry name" value="Nudix"/>
    <property type="match status" value="1"/>
</dbReference>
<protein>
    <recommendedName>
        <fullName evidence="2">Nudix hydrolase domain-containing protein</fullName>
    </recommendedName>
</protein>
<proteinExistence type="predicted"/>
<sequence>MCKHSTCADLRQKKCARSVGATIMLNYYNRGYVCFLGREISGNYANQYNVIGGKMEPVDDGCYLVCLAREVREECKFPTLNHNGSVNWSVLDSMFKGSNGRFHYFTHGPTPIFIGVVKGIKRENLRAMITGDKNMPPSFNEMSDIDFVTPQFTTIINGIHVNLASPVSSYANSVVRTAFGQVQVLQNVLPQGLQY</sequence>
<dbReference type="InterPro" id="IPR015797">
    <property type="entry name" value="NUDIX_hydrolase-like_dom_sf"/>
</dbReference>
<reference evidence="1" key="1">
    <citation type="submission" date="2018-10" db="EMBL/GenBank/DDBJ databases">
        <title>Hidden diversity of soil giant viruses.</title>
        <authorList>
            <person name="Schulz F."/>
            <person name="Alteio L."/>
            <person name="Goudeau D."/>
            <person name="Ryan E.M."/>
            <person name="Malmstrom R.R."/>
            <person name="Blanchard J."/>
            <person name="Woyke T."/>
        </authorList>
    </citation>
    <scope>NUCLEOTIDE SEQUENCE</scope>
    <source>
        <strain evidence="1">TEV1</strain>
    </source>
</reference>
<organism evidence="1">
    <name type="scientific">Terrestrivirus sp</name>
    <dbReference type="NCBI Taxonomy" id="2487775"/>
    <lineage>
        <taxon>Viruses</taxon>
        <taxon>Varidnaviria</taxon>
        <taxon>Bamfordvirae</taxon>
        <taxon>Nucleocytoviricota</taxon>
        <taxon>Megaviricetes</taxon>
        <taxon>Imitervirales</taxon>
        <taxon>Mimiviridae</taxon>
        <taxon>Klosneuvirinae</taxon>
    </lineage>
</organism>
<gene>
    <name evidence="1" type="ORF">Terrestrivirus4_139</name>
</gene>
<evidence type="ECO:0000313" key="1">
    <source>
        <dbReference type="EMBL" id="AYV76091.1"/>
    </source>
</evidence>
<name>A0A3G4ZQ41_9VIRU</name>